<dbReference type="RefSeq" id="WP_077540463.1">
    <property type="nucleotide sequence ID" value="NZ_CP019633.1"/>
</dbReference>
<sequence length="496" mass="55847" precursor="true">MNRLNRRLFLKRAGGLAALTAFSGLAESLSAADASEKLPNFVVILTDDQGYEDVGCYGADGFETPNLDKMAAEGMRFTDFHVSQSVCSPSRAALMTGCYHPRVGIYKALFPHVNRGLNPKEETIAEVLKPRGYRCGIFGKWHLGHRYPFLPLQQGFDEYFGLPYSNDMWPRDFDGTTLKDGCHPKARWRIGIPDLPVMQGNTIIDRIRTMQDQNKLTAMYTKRAVDFIERNKSQPFFLYLPHSMPHVPLGVSDKFRGKSKKGIYGDVIMEIDWSAGEIIKALKRNGLDENTLVIFTSDNGPWLNYGKHGGSADPLREGKGSNCWEGGSRVPCIMRWPGRIPASSVCDKLAGTIDILPTFASLSGAKLPEKKIDGVDITSLLEGRENAEPRKYYFYYYEKELDAVRRGPWKLVFPHKYRGCEGVEPGKNGFPGPRELRRAEKALYNLNEDIEEHNNVINEHPEIVRELEKLAESVRKELGDGRKNMRGSGQRPVGRI</sequence>
<dbReference type="GO" id="GO:0004065">
    <property type="term" value="F:arylsulfatase activity"/>
    <property type="evidence" value="ECO:0007669"/>
    <property type="project" value="UniProtKB-EC"/>
</dbReference>
<accession>A0A1Q2HRF5</accession>
<dbReference type="KEGG" id="pbu:L21SP3_01634"/>
<dbReference type="OrthoDB" id="9783154at2"/>
<evidence type="ECO:0000256" key="1">
    <source>
        <dbReference type="ARBA" id="ARBA00008779"/>
    </source>
</evidence>
<feature type="signal peptide" evidence="6">
    <location>
        <begin position="1"/>
        <end position="26"/>
    </location>
</feature>
<keyword evidence="3 8" id="KW-0378">Hydrolase</keyword>
<dbReference type="PANTHER" id="PTHR42693">
    <property type="entry name" value="ARYLSULFATASE FAMILY MEMBER"/>
    <property type="match status" value="1"/>
</dbReference>
<protein>
    <submittedName>
        <fullName evidence="8">Arylsulfatase</fullName>
        <ecNumber evidence="8">3.1.6.1</ecNumber>
    </submittedName>
</protein>
<dbReference type="Pfam" id="PF00884">
    <property type="entry name" value="Sulfatase"/>
    <property type="match status" value="1"/>
</dbReference>
<dbReference type="PROSITE" id="PS00523">
    <property type="entry name" value="SULFATASE_1"/>
    <property type="match status" value="1"/>
</dbReference>
<keyword evidence="4" id="KW-0106">Calcium</keyword>
<dbReference type="Pfam" id="PF14707">
    <property type="entry name" value="Sulfatase_C"/>
    <property type="match status" value="1"/>
</dbReference>
<dbReference type="InterPro" id="IPR006311">
    <property type="entry name" value="TAT_signal"/>
</dbReference>
<evidence type="ECO:0000313" key="9">
    <source>
        <dbReference type="Proteomes" id="UP000188273"/>
    </source>
</evidence>
<dbReference type="Proteomes" id="UP000188273">
    <property type="component" value="Chromosome"/>
</dbReference>
<keyword evidence="2" id="KW-0479">Metal-binding</keyword>
<evidence type="ECO:0000256" key="5">
    <source>
        <dbReference type="SAM" id="Coils"/>
    </source>
</evidence>
<evidence type="ECO:0000256" key="3">
    <source>
        <dbReference type="ARBA" id="ARBA00022801"/>
    </source>
</evidence>
<organism evidence="8 9">
    <name type="scientific">Sedimentisphaera cyanobacteriorum</name>
    <dbReference type="NCBI Taxonomy" id="1940790"/>
    <lineage>
        <taxon>Bacteria</taxon>
        <taxon>Pseudomonadati</taxon>
        <taxon>Planctomycetota</taxon>
        <taxon>Phycisphaerae</taxon>
        <taxon>Sedimentisphaerales</taxon>
        <taxon>Sedimentisphaeraceae</taxon>
        <taxon>Sedimentisphaera</taxon>
    </lineage>
</organism>
<keyword evidence="5" id="KW-0175">Coiled coil</keyword>
<proteinExistence type="inferred from homology"/>
<comment type="similarity">
    <text evidence="1">Belongs to the sulfatase family.</text>
</comment>
<dbReference type="Gene3D" id="3.40.720.10">
    <property type="entry name" value="Alkaline Phosphatase, subunit A"/>
    <property type="match status" value="1"/>
</dbReference>
<dbReference type="SUPFAM" id="SSF53649">
    <property type="entry name" value="Alkaline phosphatase-like"/>
    <property type="match status" value="1"/>
</dbReference>
<name>A0A1Q2HRF5_9BACT</name>
<dbReference type="EC" id="3.1.6.1" evidence="8"/>
<evidence type="ECO:0000256" key="4">
    <source>
        <dbReference type="ARBA" id="ARBA00022837"/>
    </source>
</evidence>
<dbReference type="InterPro" id="IPR000917">
    <property type="entry name" value="Sulfatase_N"/>
</dbReference>
<feature type="chain" id="PRO_5010330026" evidence="6">
    <location>
        <begin position="27"/>
        <end position="496"/>
    </location>
</feature>
<reference evidence="9" key="1">
    <citation type="submission" date="2017-02" db="EMBL/GenBank/DDBJ databases">
        <title>Comparative genomics and description of representatives of a novel lineage of planctomycetes thriving in anoxic sediments.</title>
        <authorList>
            <person name="Spring S."/>
            <person name="Bunk B."/>
            <person name="Sproer C."/>
            <person name="Klenk H.-P."/>
        </authorList>
    </citation>
    <scope>NUCLEOTIDE SEQUENCE [LARGE SCALE GENOMIC DNA]</scope>
    <source>
        <strain evidence="9">L21-RPul-D3</strain>
    </source>
</reference>
<evidence type="ECO:0000256" key="2">
    <source>
        <dbReference type="ARBA" id="ARBA00022723"/>
    </source>
</evidence>
<keyword evidence="9" id="KW-1185">Reference proteome</keyword>
<dbReference type="InterPro" id="IPR050738">
    <property type="entry name" value="Sulfatase"/>
</dbReference>
<dbReference type="Gene3D" id="3.30.1120.10">
    <property type="match status" value="1"/>
</dbReference>
<dbReference type="STRING" id="1940790.L21SP3_01634"/>
<dbReference type="CDD" id="cd16026">
    <property type="entry name" value="GALNS_like"/>
    <property type="match status" value="1"/>
</dbReference>
<dbReference type="AlphaFoldDB" id="A0A1Q2HRF5"/>
<dbReference type="InterPro" id="IPR024607">
    <property type="entry name" value="Sulfatase_CS"/>
</dbReference>
<evidence type="ECO:0000256" key="6">
    <source>
        <dbReference type="SAM" id="SignalP"/>
    </source>
</evidence>
<keyword evidence="6" id="KW-0732">Signal</keyword>
<dbReference type="PROSITE" id="PS51318">
    <property type="entry name" value="TAT"/>
    <property type="match status" value="1"/>
</dbReference>
<gene>
    <name evidence="8" type="primary">atsA_21</name>
    <name evidence="8" type="ORF">L21SP3_01634</name>
</gene>
<feature type="domain" description="Sulfatase N-terminal" evidence="7">
    <location>
        <begin position="39"/>
        <end position="364"/>
    </location>
</feature>
<evidence type="ECO:0000313" key="8">
    <source>
        <dbReference type="EMBL" id="AQQ09815.1"/>
    </source>
</evidence>
<dbReference type="EMBL" id="CP019633">
    <property type="protein sequence ID" value="AQQ09815.1"/>
    <property type="molecule type" value="Genomic_DNA"/>
</dbReference>
<dbReference type="GO" id="GO:0046872">
    <property type="term" value="F:metal ion binding"/>
    <property type="evidence" value="ECO:0007669"/>
    <property type="project" value="UniProtKB-KW"/>
</dbReference>
<feature type="coiled-coil region" evidence="5">
    <location>
        <begin position="436"/>
        <end position="484"/>
    </location>
</feature>
<dbReference type="PANTHER" id="PTHR42693:SF53">
    <property type="entry name" value="ENDO-4-O-SULFATASE"/>
    <property type="match status" value="1"/>
</dbReference>
<evidence type="ECO:0000259" key="7">
    <source>
        <dbReference type="Pfam" id="PF00884"/>
    </source>
</evidence>
<dbReference type="InterPro" id="IPR017850">
    <property type="entry name" value="Alkaline_phosphatase_core_sf"/>
</dbReference>